<evidence type="ECO:0000256" key="1">
    <source>
        <dbReference type="SAM" id="MobiDB-lite"/>
    </source>
</evidence>
<feature type="chain" id="PRO_5028175191" evidence="2">
    <location>
        <begin position="23"/>
        <end position="260"/>
    </location>
</feature>
<dbReference type="InParanoid" id="A0A6P8HKJ0"/>
<sequence>MKLKVVVTCLAVILFFFTPVDLKSVTKQDVQDQEEKQEQSVVKTVSEELQGSGAGKEEEDTVDCDEEKLKKCNILCKKSKAVEKRSTHNDKTCECSRQMCKNEDPEKRRKECDEKTKCDDKTRCKKCASHFHATGGKKEGNCTCSKKASSPVMQRVFSFPAIMIAPIKGYNTPEKEVQGKKGTASKKCCCHDCCCCCCEPCCCCHECCCCPCCCCCCEPCCCCCDCHHCCHHCCDHCCDHCCCKKSGAQGAIRPGPQGGK</sequence>
<feature type="region of interest" description="Disordered" evidence="1">
    <location>
        <begin position="37"/>
        <end position="58"/>
    </location>
</feature>
<dbReference type="OrthoDB" id="10651441at2759"/>
<reference evidence="4" key="1">
    <citation type="submission" date="2025-08" db="UniProtKB">
        <authorList>
            <consortium name="RefSeq"/>
        </authorList>
    </citation>
    <scope>IDENTIFICATION</scope>
    <source>
        <tissue evidence="4">Tentacle</tissue>
    </source>
</reference>
<dbReference type="KEGG" id="aten:116292266"/>
<protein>
    <submittedName>
        <fullName evidence="4">Uncharacterized protein LOC116292266</fullName>
    </submittedName>
</protein>
<keyword evidence="3" id="KW-1185">Reference proteome</keyword>
<feature type="signal peptide" evidence="2">
    <location>
        <begin position="1"/>
        <end position="22"/>
    </location>
</feature>
<dbReference type="GeneID" id="116292266"/>
<gene>
    <name evidence="4" type="primary">LOC116292266</name>
</gene>
<organism evidence="3 4">
    <name type="scientific">Actinia tenebrosa</name>
    <name type="common">Australian red waratah sea anemone</name>
    <dbReference type="NCBI Taxonomy" id="6105"/>
    <lineage>
        <taxon>Eukaryota</taxon>
        <taxon>Metazoa</taxon>
        <taxon>Cnidaria</taxon>
        <taxon>Anthozoa</taxon>
        <taxon>Hexacorallia</taxon>
        <taxon>Actiniaria</taxon>
        <taxon>Actiniidae</taxon>
        <taxon>Actinia</taxon>
    </lineage>
</organism>
<dbReference type="AlphaFoldDB" id="A0A6P8HKJ0"/>
<accession>A0A6P8HKJ0</accession>
<dbReference type="Proteomes" id="UP000515163">
    <property type="component" value="Unplaced"/>
</dbReference>
<keyword evidence="2" id="KW-0732">Signal</keyword>
<evidence type="ECO:0000313" key="4">
    <source>
        <dbReference type="RefSeq" id="XP_031555408.1"/>
    </source>
</evidence>
<proteinExistence type="predicted"/>
<evidence type="ECO:0000313" key="3">
    <source>
        <dbReference type="Proteomes" id="UP000515163"/>
    </source>
</evidence>
<name>A0A6P8HKJ0_ACTTE</name>
<evidence type="ECO:0000256" key="2">
    <source>
        <dbReference type="SAM" id="SignalP"/>
    </source>
</evidence>
<dbReference type="RefSeq" id="XP_031555408.1">
    <property type="nucleotide sequence ID" value="XM_031699548.1"/>
</dbReference>